<dbReference type="PROSITE" id="PS50893">
    <property type="entry name" value="ABC_TRANSPORTER_2"/>
    <property type="match status" value="1"/>
</dbReference>
<dbReference type="InterPro" id="IPR027417">
    <property type="entry name" value="P-loop_NTPase"/>
</dbReference>
<keyword evidence="3" id="KW-0813">Transport</keyword>
<evidence type="ECO:0000256" key="4">
    <source>
        <dbReference type="ARBA" id="ARBA00022475"/>
    </source>
</evidence>
<evidence type="ECO:0000313" key="11">
    <source>
        <dbReference type="Proteomes" id="UP001602245"/>
    </source>
</evidence>
<name>A0ABW6W9P6_9ACTN</name>
<comment type="subcellular location">
    <subcellularLocation>
        <location evidence="1">Cell membrane</location>
        <topology evidence="1">Peripheral membrane protein</topology>
    </subcellularLocation>
</comment>
<evidence type="ECO:0000256" key="5">
    <source>
        <dbReference type="ARBA" id="ARBA00022741"/>
    </source>
</evidence>
<feature type="region of interest" description="Disordered" evidence="8">
    <location>
        <begin position="316"/>
        <end position="343"/>
    </location>
</feature>
<dbReference type="PANTHER" id="PTHR43297">
    <property type="entry name" value="OLIGOPEPTIDE TRANSPORT ATP-BINDING PROTEIN APPD"/>
    <property type="match status" value="1"/>
</dbReference>
<organism evidence="10 11">
    <name type="scientific">Paractinoplanes globisporus</name>
    <dbReference type="NCBI Taxonomy" id="113565"/>
    <lineage>
        <taxon>Bacteria</taxon>
        <taxon>Bacillati</taxon>
        <taxon>Actinomycetota</taxon>
        <taxon>Actinomycetes</taxon>
        <taxon>Micromonosporales</taxon>
        <taxon>Micromonosporaceae</taxon>
        <taxon>Paractinoplanes</taxon>
    </lineage>
</organism>
<keyword evidence="5" id="KW-0547">Nucleotide-binding</keyword>
<keyword evidence="6 10" id="KW-0067">ATP-binding</keyword>
<dbReference type="NCBIfam" id="TIGR01727">
    <property type="entry name" value="oligo_HPY"/>
    <property type="match status" value="1"/>
</dbReference>
<dbReference type="SUPFAM" id="SSF52540">
    <property type="entry name" value="P-loop containing nucleoside triphosphate hydrolases"/>
    <property type="match status" value="1"/>
</dbReference>
<dbReference type="PROSITE" id="PS00211">
    <property type="entry name" value="ABC_TRANSPORTER_1"/>
    <property type="match status" value="1"/>
</dbReference>
<proteinExistence type="inferred from homology"/>
<dbReference type="GO" id="GO:0005524">
    <property type="term" value="F:ATP binding"/>
    <property type="evidence" value="ECO:0007669"/>
    <property type="project" value="UniProtKB-KW"/>
</dbReference>
<comment type="similarity">
    <text evidence="2">Belongs to the ABC transporter superfamily.</text>
</comment>
<keyword evidence="4" id="KW-1003">Cell membrane</keyword>
<dbReference type="SMART" id="SM00382">
    <property type="entry name" value="AAA"/>
    <property type="match status" value="1"/>
</dbReference>
<evidence type="ECO:0000256" key="2">
    <source>
        <dbReference type="ARBA" id="ARBA00005417"/>
    </source>
</evidence>
<dbReference type="PANTHER" id="PTHR43297:SF2">
    <property type="entry name" value="DIPEPTIDE TRANSPORT ATP-BINDING PROTEIN DPPD"/>
    <property type="match status" value="1"/>
</dbReference>
<dbReference type="InterPro" id="IPR003593">
    <property type="entry name" value="AAA+_ATPase"/>
</dbReference>
<dbReference type="EMBL" id="JBIAZU010000002">
    <property type="protein sequence ID" value="MFF5290030.1"/>
    <property type="molecule type" value="Genomic_DNA"/>
</dbReference>
<evidence type="ECO:0000256" key="3">
    <source>
        <dbReference type="ARBA" id="ARBA00022448"/>
    </source>
</evidence>
<feature type="compositionally biased region" description="Low complexity" evidence="8">
    <location>
        <begin position="316"/>
        <end position="337"/>
    </location>
</feature>
<dbReference type="InterPro" id="IPR013563">
    <property type="entry name" value="Oligopep_ABC_C"/>
</dbReference>
<feature type="domain" description="ABC transporter" evidence="9">
    <location>
        <begin position="6"/>
        <end position="252"/>
    </location>
</feature>
<dbReference type="Gene3D" id="3.40.50.300">
    <property type="entry name" value="P-loop containing nucleotide triphosphate hydrolases"/>
    <property type="match status" value="1"/>
</dbReference>
<evidence type="ECO:0000313" key="10">
    <source>
        <dbReference type="EMBL" id="MFF5290030.1"/>
    </source>
</evidence>
<gene>
    <name evidence="10" type="ORF">ACFY35_11350</name>
</gene>
<evidence type="ECO:0000259" key="9">
    <source>
        <dbReference type="PROSITE" id="PS50893"/>
    </source>
</evidence>
<dbReference type="RefSeq" id="WP_020511434.1">
    <property type="nucleotide sequence ID" value="NZ_JBIAZU010000002.1"/>
</dbReference>
<dbReference type="Pfam" id="PF08352">
    <property type="entry name" value="oligo_HPY"/>
    <property type="match status" value="1"/>
</dbReference>
<comment type="caution">
    <text evidence="10">The sequence shown here is derived from an EMBL/GenBank/DDBJ whole genome shotgun (WGS) entry which is preliminary data.</text>
</comment>
<accession>A0ABW6W9P6</accession>
<dbReference type="Proteomes" id="UP001602245">
    <property type="component" value="Unassembled WGS sequence"/>
</dbReference>
<keyword evidence="11" id="KW-1185">Reference proteome</keyword>
<keyword evidence="7" id="KW-0472">Membrane</keyword>
<evidence type="ECO:0000256" key="1">
    <source>
        <dbReference type="ARBA" id="ARBA00004202"/>
    </source>
</evidence>
<evidence type="ECO:0000256" key="8">
    <source>
        <dbReference type="SAM" id="MobiDB-lite"/>
    </source>
</evidence>
<dbReference type="Pfam" id="PF00005">
    <property type="entry name" value="ABC_tran"/>
    <property type="match status" value="1"/>
</dbReference>
<reference evidence="10 11" key="1">
    <citation type="submission" date="2024-10" db="EMBL/GenBank/DDBJ databases">
        <title>The Natural Products Discovery Center: Release of the First 8490 Sequenced Strains for Exploring Actinobacteria Biosynthetic Diversity.</title>
        <authorList>
            <person name="Kalkreuter E."/>
            <person name="Kautsar S.A."/>
            <person name="Yang D."/>
            <person name="Bader C.D."/>
            <person name="Teijaro C.N."/>
            <person name="Fluegel L."/>
            <person name="Davis C.M."/>
            <person name="Simpson J.R."/>
            <person name="Lauterbach L."/>
            <person name="Steele A.D."/>
            <person name="Gui C."/>
            <person name="Meng S."/>
            <person name="Li G."/>
            <person name="Viehrig K."/>
            <person name="Ye F."/>
            <person name="Su P."/>
            <person name="Kiefer A.F."/>
            <person name="Nichols A."/>
            <person name="Cepeda A.J."/>
            <person name="Yan W."/>
            <person name="Fan B."/>
            <person name="Jiang Y."/>
            <person name="Adhikari A."/>
            <person name="Zheng C.-J."/>
            <person name="Schuster L."/>
            <person name="Cowan T.M."/>
            <person name="Smanski M.J."/>
            <person name="Chevrette M.G."/>
            <person name="De Carvalho L.P.S."/>
            <person name="Shen B."/>
        </authorList>
    </citation>
    <scope>NUCLEOTIDE SEQUENCE [LARGE SCALE GENOMIC DNA]</scope>
    <source>
        <strain evidence="10 11">NPDC000087</strain>
    </source>
</reference>
<protein>
    <submittedName>
        <fullName evidence="10">ABC transporter ATP-binding protein</fullName>
    </submittedName>
</protein>
<dbReference type="InterPro" id="IPR050388">
    <property type="entry name" value="ABC_Ni/Peptide_Import"/>
</dbReference>
<dbReference type="CDD" id="cd03257">
    <property type="entry name" value="ABC_NikE_OppD_transporters"/>
    <property type="match status" value="1"/>
</dbReference>
<dbReference type="InterPro" id="IPR003439">
    <property type="entry name" value="ABC_transporter-like_ATP-bd"/>
</dbReference>
<dbReference type="InterPro" id="IPR017871">
    <property type="entry name" value="ABC_transporter-like_CS"/>
</dbReference>
<evidence type="ECO:0000256" key="6">
    <source>
        <dbReference type="ARBA" id="ARBA00022840"/>
    </source>
</evidence>
<evidence type="ECO:0000256" key="7">
    <source>
        <dbReference type="ARBA" id="ARBA00023136"/>
    </source>
</evidence>
<sequence>MPLLDVQHLRVEYATENRPAVAVDDVSFSVGEGEFVAVVGESGCGKSTLLFALARLLSPPAAITHGSVEFRGQNLVTMTEKQLNVLRWRDFSVVMQSAMNALNPVASVGAQLADAMAAHGKYTKTEIAERSVEVLRLVGIDPIHLSSHPHQLSGGMRQRAMIAMALLFTPDLVIMDEPTSALDVVAQRALMVQIRQLQSQLGFAVIFVTHDMSLVSHFSDQLLVMYAGQVVEAGPTRDVFDHPAHPYSRGLLDAFPSIRGPRVPLTGIPGSPPDLSRLPAGCSFQPRCPVSVDACVTTRPPLYPVGPALSRCLLNAPDPVSAPASSRASSPASAPDSSSEEDR</sequence>